<feature type="binding site" evidence="9">
    <location>
        <position position="468"/>
    </location>
    <ligand>
        <name>Zn(2+)</name>
        <dbReference type="ChEBI" id="CHEBI:29105"/>
        <label>2</label>
    </ligand>
</feature>
<dbReference type="CDD" id="cd15505">
    <property type="entry name" value="PHD_ING"/>
    <property type="match status" value="1"/>
</dbReference>
<evidence type="ECO:0000256" key="12">
    <source>
        <dbReference type="SAM" id="MobiDB-lite"/>
    </source>
</evidence>
<proteinExistence type="inferred from homology"/>
<evidence type="ECO:0000313" key="15">
    <source>
        <dbReference type="Proteomes" id="UP000308652"/>
    </source>
</evidence>
<dbReference type="Gene3D" id="3.30.40.10">
    <property type="entry name" value="Zinc/RING finger domain, C3HC4 (zinc finger)"/>
    <property type="match status" value="1"/>
</dbReference>
<evidence type="ECO:0000256" key="3">
    <source>
        <dbReference type="ARBA" id="ARBA00022723"/>
    </source>
</evidence>
<evidence type="ECO:0000256" key="4">
    <source>
        <dbReference type="ARBA" id="ARBA00022771"/>
    </source>
</evidence>
<feature type="compositionally biased region" description="Low complexity" evidence="12">
    <location>
        <begin position="225"/>
        <end position="236"/>
    </location>
</feature>
<dbReference type="SMART" id="SM01408">
    <property type="entry name" value="ING"/>
    <property type="match status" value="1"/>
</dbReference>
<keyword evidence="15" id="KW-1185">Reference proteome</keyword>
<feature type="region of interest" description="Disordered" evidence="12">
    <location>
        <begin position="473"/>
        <end position="494"/>
    </location>
</feature>
<evidence type="ECO:0000256" key="1">
    <source>
        <dbReference type="ARBA" id="ARBA00004123"/>
    </source>
</evidence>
<comment type="similarity">
    <text evidence="2 11">Belongs to the ING family.</text>
</comment>
<dbReference type="InterPro" id="IPR019787">
    <property type="entry name" value="Znf_PHD-finger"/>
</dbReference>
<dbReference type="AlphaFoldDB" id="A0A5C3M9G0"/>
<evidence type="ECO:0000256" key="6">
    <source>
        <dbReference type="ARBA" id="ARBA00022853"/>
    </source>
</evidence>
<feature type="binding site" evidence="9">
    <location>
        <position position="443"/>
    </location>
    <ligand>
        <name>Zn(2+)</name>
        <dbReference type="ChEBI" id="CHEBI:29105"/>
        <label>2</label>
    </ligand>
</feature>
<accession>A0A5C3M9G0</accession>
<comment type="subunit">
    <text evidence="11">Component of an histone acetyltransferase complex. Interacts with H3K4me3 and to a lesser extent with H3K4me2.</text>
</comment>
<dbReference type="InterPro" id="IPR019786">
    <property type="entry name" value="Zinc_finger_PHD-type_CS"/>
</dbReference>
<feature type="site" description="Histone H3K4me3 binding" evidence="8">
    <location>
        <position position="439"/>
    </location>
</feature>
<dbReference type="PROSITE" id="PS50016">
    <property type="entry name" value="ZF_PHD_2"/>
    <property type="match status" value="1"/>
</dbReference>
<dbReference type="SMART" id="SM00249">
    <property type="entry name" value="PHD"/>
    <property type="match status" value="1"/>
</dbReference>
<organism evidence="14 15">
    <name type="scientific">Crucibulum laeve</name>
    <dbReference type="NCBI Taxonomy" id="68775"/>
    <lineage>
        <taxon>Eukaryota</taxon>
        <taxon>Fungi</taxon>
        <taxon>Dikarya</taxon>
        <taxon>Basidiomycota</taxon>
        <taxon>Agaricomycotina</taxon>
        <taxon>Agaricomycetes</taxon>
        <taxon>Agaricomycetidae</taxon>
        <taxon>Agaricales</taxon>
        <taxon>Agaricineae</taxon>
        <taxon>Nidulariaceae</taxon>
        <taxon>Crucibulum</taxon>
    </lineage>
</organism>
<feature type="binding site" evidence="9">
    <location>
        <position position="438"/>
    </location>
    <ligand>
        <name>Zn(2+)</name>
        <dbReference type="ChEBI" id="CHEBI:29105"/>
        <label>2</label>
    </ligand>
</feature>
<keyword evidence="4 10" id="KW-0863">Zinc-finger</keyword>
<evidence type="ECO:0000256" key="8">
    <source>
        <dbReference type="PIRSR" id="PIRSR628651-50"/>
    </source>
</evidence>
<dbReference type="PROSITE" id="PS01359">
    <property type="entry name" value="ZF_PHD_1"/>
    <property type="match status" value="1"/>
</dbReference>
<dbReference type="InterPro" id="IPR028651">
    <property type="entry name" value="ING_fam"/>
</dbReference>
<dbReference type="GO" id="GO:0005634">
    <property type="term" value="C:nucleus"/>
    <property type="evidence" value="ECO:0007669"/>
    <property type="project" value="UniProtKB-SubCell"/>
</dbReference>
<evidence type="ECO:0000313" key="14">
    <source>
        <dbReference type="EMBL" id="TFK42039.1"/>
    </source>
</evidence>
<keyword evidence="6 11" id="KW-0156">Chromatin regulator</keyword>
<feature type="binding site" evidence="9">
    <location>
        <position position="425"/>
    </location>
    <ligand>
        <name>Zn(2+)</name>
        <dbReference type="ChEBI" id="CHEBI:29105"/>
        <label>1</label>
    </ligand>
</feature>
<feature type="compositionally biased region" description="Basic and acidic residues" evidence="12">
    <location>
        <begin position="191"/>
        <end position="211"/>
    </location>
</feature>
<reference evidence="14 15" key="1">
    <citation type="journal article" date="2019" name="Nat. Ecol. Evol.">
        <title>Megaphylogeny resolves global patterns of mushroom evolution.</title>
        <authorList>
            <person name="Varga T."/>
            <person name="Krizsan K."/>
            <person name="Foldi C."/>
            <person name="Dima B."/>
            <person name="Sanchez-Garcia M."/>
            <person name="Sanchez-Ramirez S."/>
            <person name="Szollosi G.J."/>
            <person name="Szarkandi J.G."/>
            <person name="Papp V."/>
            <person name="Albert L."/>
            <person name="Andreopoulos W."/>
            <person name="Angelini C."/>
            <person name="Antonin V."/>
            <person name="Barry K.W."/>
            <person name="Bougher N.L."/>
            <person name="Buchanan P."/>
            <person name="Buyck B."/>
            <person name="Bense V."/>
            <person name="Catcheside P."/>
            <person name="Chovatia M."/>
            <person name="Cooper J."/>
            <person name="Damon W."/>
            <person name="Desjardin D."/>
            <person name="Finy P."/>
            <person name="Geml J."/>
            <person name="Haridas S."/>
            <person name="Hughes K."/>
            <person name="Justo A."/>
            <person name="Karasinski D."/>
            <person name="Kautmanova I."/>
            <person name="Kiss B."/>
            <person name="Kocsube S."/>
            <person name="Kotiranta H."/>
            <person name="LaButti K.M."/>
            <person name="Lechner B.E."/>
            <person name="Liimatainen K."/>
            <person name="Lipzen A."/>
            <person name="Lukacs Z."/>
            <person name="Mihaltcheva S."/>
            <person name="Morgado L.N."/>
            <person name="Niskanen T."/>
            <person name="Noordeloos M.E."/>
            <person name="Ohm R.A."/>
            <person name="Ortiz-Santana B."/>
            <person name="Ovrebo C."/>
            <person name="Racz N."/>
            <person name="Riley R."/>
            <person name="Savchenko A."/>
            <person name="Shiryaev A."/>
            <person name="Soop K."/>
            <person name="Spirin V."/>
            <person name="Szebenyi C."/>
            <person name="Tomsovsky M."/>
            <person name="Tulloss R.E."/>
            <person name="Uehling J."/>
            <person name="Grigoriev I.V."/>
            <person name="Vagvolgyi C."/>
            <person name="Papp T."/>
            <person name="Martin F.M."/>
            <person name="Miettinen O."/>
            <person name="Hibbett D.S."/>
            <person name="Nagy L.G."/>
        </authorList>
    </citation>
    <scope>NUCLEOTIDE SEQUENCE [LARGE SCALE GENOMIC DNA]</scope>
    <source>
        <strain evidence="14 15">CBS 166.37</strain>
    </source>
</reference>
<dbReference type="CDD" id="cd16859">
    <property type="entry name" value="ING_ING4_5"/>
    <property type="match status" value="1"/>
</dbReference>
<feature type="binding site" evidence="9">
    <location>
        <position position="427"/>
    </location>
    <ligand>
        <name>Zn(2+)</name>
        <dbReference type="ChEBI" id="CHEBI:29105"/>
        <label>1</label>
    </ligand>
</feature>
<evidence type="ECO:0000256" key="10">
    <source>
        <dbReference type="PROSITE-ProRule" id="PRU00146"/>
    </source>
</evidence>
<dbReference type="OrthoDB" id="2505961at2759"/>
<dbReference type="InterPro" id="IPR001965">
    <property type="entry name" value="Znf_PHD"/>
</dbReference>
<feature type="domain" description="PHD-type" evidence="13">
    <location>
        <begin position="422"/>
        <end position="471"/>
    </location>
</feature>
<feature type="site" description="Histone H3K4me3 binding" evidence="8">
    <location>
        <position position="435"/>
    </location>
</feature>
<dbReference type="PANTHER" id="PTHR10333">
    <property type="entry name" value="INHIBITOR OF GROWTH PROTEIN"/>
    <property type="match status" value="1"/>
</dbReference>
<dbReference type="SUPFAM" id="SSF57903">
    <property type="entry name" value="FYVE/PHD zinc finger"/>
    <property type="match status" value="1"/>
</dbReference>
<dbReference type="GO" id="GO:0008270">
    <property type="term" value="F:zinc ion binding"/>
    <property type="evidence" value="ECO:0007669"/>
    <property type="project" value="UniProtKB-KW"/>
</dbReference>
<dbReference type="InterPro" id="IPR011011">
    <property type="entry name" value="Znf_FYVE_PHD"/>
</dbReference>
<dbReference type="Gene3D" id="6.10.140.1740">
    <property type="match status" value="1"/>
</dbReference>
<evidence type="ECO:0000256" key="7">
    <source>
        <dbReference type="ARBA" id="ARBA00023242"/>
    </source>
</evidence>
<dbReference type="GO" id="GO:0006355">
    <property type="term" value="P:regulation of DNA-templated transcription"/>
    <property type="evidence" value="ECO:0007669"/>
    <property type="project" value="TreeGrafter"/>
</dbReference>
<evidence type="ECO:0000256" key="11">
    <source>
        <dbReference type="RuleBase" id="RU361213"/>
    </source>
</evidence>
<dbReference type="InterPro" id="IPR013083">
    <property type="entry name" value="Znf_RING/FYVE/PHD"/>
</dbReference>
<comment type="domain">
    <text evidence="11">The PHD-type zinc finger mediates the binding to H3K4me3.</text>
</comment>
<feature type="region of interest" description="Disordered" evidence="12">
    <location>
        <begin position="163"/>
        <end position="337"/>
    </location>
</feature>
<feature type="site" description="Histone H3K4me3 binding" evidence="8">
    <location>
        <position position="424"/>
    </location>
</feature>
<feature type="binding site" evidence="9">
    <location>
        <position position="465"/>
    </location>
    <ligand>
        <name>Zn(2+)</name>
        <dbReference type="ChEBI" id="CHEBI:29105"/>
        <label>2</label>
    </ligand>
</feature>
<comment type="function">
    <text evidence="11">Component of an histone acetyltransferase complex.</text>
</comment>
<keyword evidence="3 9" id="KW-0479">Metal-binding</keyword>
<dbReference type="EMBL" id="ML213593">
    <property type="protein sequence ID" value="TFK42039.1"/>
    <property type="molecule type" value="Genomic_DNA"/>
</dbReference>
<name>A0A5C3M9G0_9AGAR</name>
<evidence type="ECO:0000256" key="2">
    <source>
        <dbReference type="ARBA" id="ARBA00010210"/>
    </source>
</evidence>
<evidence type="ECO:0000259" key="13">
    <source>
        <dbReference type="PROSITE" id="PS50016"/>
    </source>
</evidence>
<dbReference type="PANTHER" id="PTHR10333:SF42">
    <property type="entry name" value="INHIBITOR OF GROWTH PROTEIN 5"/>
    <property type="match status" value="1"/>
</dbReference>
<feature type="binding site" evidence="9">
    <location>
        <position position="452"/>
    </location>
    <ligand>
        <name>Zn(2+)</name>
        <dbReference type="ChEBI" id="CHEBI:29105"/>
        <label>1</label>
    </ligand>
</feature>
<feature type="site" description="Histone H3K4me3 binding" evidence="8">
    <location>
        <position position="447"/>
    </location>
</feature>
<keyword evidence="7 11" id="KW-0539">Nucleus</keyword>
<evidence type="ECO:0000256" key="5">
    <source>
        <dbReference type="ARBA" id="ARBA00022833"/>
    </source>
</evidence>
<dbReference type="Pfam" id="PF12998">
    <property type="entry name" value="ING"/>
    <property type="match status" value="1"/>
</dbReference>
<comment type="subcellular location">
    <subcellularLocation>
        <location evidence="1 11">Nucleus</location>
    </subcellularLocation>
</comment>
<sequence length="494" mass="51817">MPPTVMAPPRPSSVASSSSSISTAYTLSLLSEYTHTLDSLPIDLSRNFADLRELDAVLSSSMLTITSKVRALTQMIEDRTASNETQLWLMNDIAEEASRLKLGGEDKIRVACQAADNLKAHSNHLRGLVEHIPDFDITTLNRKTVYPHVAARSFMPAVLAEPGRRRRGGFSGSLLVASNPEPSPAKRKRVPRDDDVDVTKSPKKDRIETTSRARANARKKIERAVSPSESVVSVTSHPQPPPIQSNRGGNSSRGGGAASAAAKRRANAAARNPTPLAAETFPSPHDQIVTSHSQGSSSSRRGGANGSAAGGSVHAQSQPAFDVPPASTAHPSLPAPFPTGPGVQYDHLQQLHAANETWTPPLPQQLEGPGMPVRATSIHSAVSASAASNALGIASGGGAGGTGTDGAATEAGDGDGDNDDGRTYCFCDGVSYGEMIACDEASCEREWFHLTCIGLAVPPQGRWFCEACKSKRNKRTGRGGKKRTGGGRGGAKGT</sequence>
<dbReference type="STRING" id="68775.A0A5C3M9G0"/>
<keyword evidence="5 9" id="KW-0862">Zinc</keyword>
<dbReference type="Proteomes" id="UP000308652">
    <property type="component" value="Unassembled WGS sequence"/>
</dbReference>
<gene>
    <name evidence="14" type="ORF">BDQ12DRAFT_677553</name>
</gene>
<evidence type="ECO:0000256" key="9">
    <source>
        <dbReference type="PIRSR" id="PIRSR628651-51"/>
    </source>
</evidence>
<feature type="compositionally biased region" description="Basic residues" evidence="12">
    <location>
        <begin position="473"/>
        <end position="485"/>
    </location>
</feature>
<dbReference type="GO" id="GO:0006325">
    <property type="term" value="P:chromatin organization"/>
    <property type="evidence" value="ECO:0007669"/>
    <property type="project" value="UniProtKB-KW"/>
</dbReference>
<dbReference type="InterPro" id="IPR024610">
    <property type="entry name" value="ING_N_histone-binding"/>
</dbReference>
<feature type="binding site" evidence="9">
    <location>
        <position position="449"/>
    </location>
    <ligand>
        <name>Zn(2+)</name>
        <dbReference type="ChEBI" id="CHEBI:29105"/>
        <label>1</label>
    </ligand>
</feature>
<dbReference type="GO" id="GO:0000785">
    <property type="term" value="C:chromatin"/>
    <property type="evidence" value="ECO:0007669"/>
    <property type="project" value="UniProtKB-ARBA"/>
</dbReference>
<protein>
    <recommendedName>
        <fullName evidence="11">Chromatin modification-related protein</fullName>
    </recommendedName>
</protein>